<reference evidence="2" key="1">
    <citation type="submission" date="2016-07" db="EMBL/GenBank/DDBJ databases">
        <authorList>
            <person name="Florea S."/>
            <person name="Webb J.S."/>
            <person name="Jaromczyk J."/>
            <person name="Schardl C.L."/>
        </authorList>
    </citation>
    <scope>NUCLEOTIDE SEQUENCE [LARGE SCALE GENOMIC DNA]</scope>
</reference>
<protein>
    <recommendedName>
        <fullName evidence="3">Head-to-tail stopper</fullName>
    </recommendedName>
</protein>
<dbReference type="Proteomes" id="UP000202170">
    <property type="component" value="Segment"/>
</dbReference>
<dbReference type="RefSeq" id="YP_009287489.1">
    <property type="nucleotide sequence ID" value="NC_031074.1"/>
</dbReference>
<evidence type="ECO:0000313" key="1">
    <source>
        <dbReference type="EMBL" id="AOE43710.1"/>
    </source>
</evidence>
<evidence type="ECO:0000313" key="2">
    <source>
        <dbReference type="Proteomes" id="UP000202170"/>
    </source>
</evidence>
<keyword evidence="2" id="KW-1185">Reference proteome</keyword>
<dbReference type="GeneID" id="29080284"/>
<proteinExistence type="predicted"/>
<evidence type="ECO:0008006" key="3">
    <source>
        <dbReference type="Google" id="ProtNLM"/>
    </source>
</evidence>
<gene>
    <name evidence="1" type="primary">20</name>
    <name evidence="1" type="ORF">SEA_BANTAM_20</name>
</gene>
<organism evidence="1 2">
    <name type="scientific">Gordonia phage Bantam</name>
    <dbReference type="NCBI Taxonomy" id="1887641"/>
    <lineage>
        <taxon>Viruses</taxon>
        <taxon>Duplodnaviria</taxon>
        <taxon>Heunggongvirae</taxon>
        <taxon>Uroviricota</taxon>
        <taxon>Caudoviricetes</taxon>
        <taxon>Bantamvirus</taxon>
        <taxon>Bantamvirus bantam</taxon>
    </lineage>
</organism>
<dbReference type="KEGG" id="vg:29080284"/>
<dbReference type="EMBL" id="KX557272">
    <property type="protein sequence ID" value="AOE43710.1"/>
    <property type="molecule type" value="Genomic_DNA"/>
</dbReference>
<name>A0A1B3AY90_9CAUD</name>
<sequence>MAVVNVLRAPAGRVKHGEKHRGLDFSHTLYDVIVSLYDTDDIKEADGMSRAGKKIDGEMSINPGDDLTASDRVEIDGLIYKIEGRIMRMRNDLTGTEFRPRVHLVYMEG</sequence>
<accession>A0A1B3AY90</accession>